<keyword evidence="4" id="KW-1185">Reference proteome</keyword>
<organism evidence="3 4">
    <name type="scientific">Flavisolibacter ginsengisoli DSM 18119</name>
    <dbReference type="NCBI Taxonomy" id="1121884"/>
    <lineage>
        <taxon>Bacteria</taxon>
        <taxon>Pseudomonadati</taxon>
        <taxon>Bacteroidota</taxon>
        <taxon>Chitinophagia</taxon>
        <taxon>Chitinophagales</taxon>
        <taxon>Chitinophagaceae</taxon>
        <taxon>Flavisolibacter</taxon>
    </lineage>
</organism>
<dbReference type="PANTHER" id="PTHR34477:SF1">
    <property type="entry name" value="UPF0213 PROTEIN YHBQ"/>
    <property type="match status" value="1"/>
</dbReference>
<dbReference type="PANTHER" id="PTHR34477">
    <property type="entry name" value="UPF0213 PROTEIN YHBQ"/>
    <property type="match status" value="1"/>
</dbReference>
<evidence type="ECO:0000259" key="2">
    <source>
        <dbReference type="PROSITE" id="PS50164"/>
    </source>
</evidence>
<proteinExistence type="inferred from homology"/>
<evidence type="ECO:0000313" key="4">
    <source>
        <dbReference type="Proteomes" id="UP000184048"/>
    </source>
</evidence>
<reference evidence="3 4" key="1">
    <citation type="submission" date="2016-11" db="EMBL/GenBank/DDBJ databases">
        <authorList>
            <person name="Jaros S."/>
            <person name="Januszkiewicz K."/>
            <person name="Wedrychowicz H."/>
        </authorList>
    </citation>
    <scope>NUCLEOTIDE SEQUENCE [LARGE SCALE GENOMIC DNA]</scope>
    <source>
        <strain evidence="3 4">DSM 18119</strain>
    </source>
</reference>
<dbReference type="SUPFAM" id="SSF82771">
    <property type="entry name" value="GIY-YIG endonuclease"/>
    <property type="match status" value="1"/>
</dbReference>
<dbReference type="AlphaFoldDB" id="A0A1M4WP90"/>
<keyword evidence="3" id="KW-0540">Nuclease</keyword>
<comment type="similarity">
    <text evidence="1">Belongs to the UPF0213 family.</text>
</comment>
<dbReference type="EMBL" id="FQUU01000004">
    <property type="protein sequence ID" value="SHE83121.1"/>
    <property type="molecule type" value="Genomic_DNA"/>
</dbReference>
<dbReference type="GO" id="GO:0004519">
    <property type="term" value="F:endonuclease activity"/>
    <property type="evidence" value="ECO:0007669"/>
    <property type="project" value="UniProtKB-KW"/>
</dbReference>
<keyword evidence="3" id="KW-0378">Hydrolase</keyword>
<dbReference type="InterPro" id="IPR035901">
    <property type="entry name" value="GIY-YIG_endonuc_sf"/>
</dbReference>
<dbReference type="CDD" id="cd10449">
    <property type="entry name" value="GIY-YIG_SLX1_like"/>
    <property type="match status" value="1"/>
</dbReference>
<dbReference type="OrthoDB" id="1495241at2"/>
<sequence length="89" mass="10180">MSYFVYIIRSSKDGRYYIGSTADVVARVNFHNAGLQRSTKSRIPFILIYQEEFPDKAAALKREIQIKNYKGGEAFKRLLRDVAPPEAGH</sequence>
<dbReference type="Pfam" id="PF01541">
    <property type="entry name" value="GIY-YIG"/>
    <property type="match status" value="1"/>
</dbReference>
<dbReference type="RefSeq" id="WP_072834381.1">
    <property type="nucleotide sequence ID" value="NZ_FQUU01000004.1"/>
</dbReference>
<gene>
    <name evidence="3" type="ORF">SAMN02745131_01173</name>
</gene>
<accession>A0A1M4WP90</accession>
<keyword evidence="3" id="KW-0255">Endonuclease</keyword>
<evidence type="ECO:0000313" key="3">
    <source>
        <dbReference type="EMBL" id="SHE83121.1"/>
    </source>
</evidence>
<dbReference type="Proteomes" id="UP000184048">
    <property type="component" value="Unassembled WGS sequence"/>
</dbReference>
<dbReference type="STRING" id="1121884.SAMN02745131_01173"/>
<dbReference type="Gene3D" id="3.40.1440.10">
    <property type="entry name" value="GIY-YIG endonuclease"/>
    <property type="match status" value="1"/>
</dbReference>
<feature type="domain" description="GIY-YIG" evidence="2">
    <location>
        <begin position="1"/>
        <end position="81"/>
    </location>
</feature>
<protein>
    <submittedName>
        <fullName evidence="3">Putative endonuclease</fullName>
    </submittedName>
</protein>
<dbReference type="InterPro" id="IPR050190">
    <property type="entry name" value="UPF0213_domain"/>
</dbReference>
<dbReference type="PROSITE" id="PS50164">
    <property type="entry name" value="GIY_YIG"/>
    <property type="match status" value="1"/>
</dbReference>
<evidence type="ECO:0000256" key="1">
    <source>
        <dbReference type="ARBA" id="ARBA00007435"/>
    </source>
</evidence>
<name>A0A1M4WP90_9BACT</name>
<dbReference type="InterPro" id="IPR000305">
    <property type="entry name" value="GIY-YIG_endonuc"/>
</dbReference>